<name>A0A0L9ULI2_PHAAN</name>
<protein>
    <submittedName>
        <fullName evidence="1">Uncharacterized protein</fullName>
    </submittedName>
</protein>
<dbReference type="EMBL" id="CM003375">
    <property type="protein sequence ID" value="KOM43608.1"/>
    <property type="molecule type" value="Genomic_DNA"/>
</dbReference>
<sequence>MLETVNAQIEFGHTKSLLRIALTVNKASQQRIQSQWNKAHNEGLEFEQNLAKQLEPSMIDSQGLFKSNFVSVKLIQQDFVVVCHKHPSFARQFIAYIDLYKQNTIRFAAL</sequence>
<reference evidence="2" key="1">
    <citation type="journal article" date="2015" name="Proc. Natl. Acad. Sci. U.S.A.">
        <title>Genome sequencing of adzuki bean (Vigna angularis) provides insight into high starch and low fat accumulation and domestication.</title>
        <authorList>
            <person name="Yang K."/>
            <person name="Tian Z."/>
            <person name="Chen C."/>
            <person name="Luo L."/>
            <person name="Zhao B."/>
            <person name="Wang Z."/>
            <person name="Yu L."/>
            <person name="Li Y."/>
            <person name="Sun Y."/>
            <person name="Li W."/>
            <person name="Chen Y."/>
            <person name="Li Y."/>
            <person name="Zhang Y."/>
            <person name="Ai D."/>
            <person name="Zhao J."/>
            <person name="Shang C."/>
            <person name="Ma Y."/>
            <person name="Wu B."/>
            <person name="Wang M."/>
            <person name="Gao L."/>
            <person name="Sun D."/>
            <person name="Zhang P."/>
            <person name="Guo F."/>
            <person name="Wang W."/>
            <person name="Li Y."/>
            <person name="Wang J."/>
            <person name="Varshney R.K."/>
            <person name="Wang J."/>
            <person name="Ling H.Q."/>
            <person name="Wan P."/>
        </authorList>
    </citation>
    <scope>NUCLEOTIDE SEQUENCE</scope>
    <source>
        <strain evidence="2">cv. Jingnong 6</strain>
    </source>
</reference>
<organism evidence="1 2">
    <name type="scientific">Phaseolus angularis</name>
    <name type="common">Azuki bean</name>
    <name type="synonym">Vigna angularis</name>
    <dbReference type="NCBI Taxonomy" id="3914"/>
    <lineage>
        <taxon>Eukaryota</taxon>
        <taxon>Viridiplantae</taxon>
        <taxon>Streptophyta</taxon>
        <taxon>Embryophyta</taxon>
        <taxon>Tracheophyta</taxon>
        <taxon>Spermatophyta</taxon>
        <taxon>Magnoliopsida</taxon>
        <taxon>eudicotyledons</taxon>
        <taxon>Gunneridae</taxon>
        <taxon>Pentapetalae</taxon>
        <taxon>rosids</taxon>
        <taxon>fabids</taxon>
        <taxon>Fabales</taxon>
        <taxon>Fabaceae</taxon>
        <taxon>Papilionoideae</taxon>
        <taxon>50 kb inversion clade</taxon>
        <taxon>NPAAA clade</taxon>
        <taxon>indigoferoid/millettioid clade</taxon>
        <taxon>Phaseoleae</taxon>
        <taxon>Vigna</taxon>
    </lineage>
</organism>
<dbReference type="Gramene" id="KOM43608">
    <property type="protein sequence ID" value="KOM43608"/>
    <property type="gene ID" value="LR48_Vigan05g121300"/>
</dbReference>
<evidence type="ECO:0000313" key="2">
    <source>
        <dbReference type="Proteomes" id="UP000053144"/>
    </source>
</evidence>
<gene>
    <name evidence="1" type="ORF">LR48_Vigan05g121300</name>
</gene>
<accession>A0A0L9ULI2</accession>
<dbReference type="AlphaFoldDB" id="A0A0L9ULI2"/>
<evidence type="ECO:0000313" key="1">
    <source>
        <dbReference type="EMBL" id="KOM43608.1"/>
    </source>
</evidence>
<proteinExistence type="predicted"/>
<dbReference type="Proteomes" id="UP000053144">
    <property type="component" value="Chromosome 5"/>
</dbReference>